<evidence type="ECO:0000259" key="5">
    <source>
        <dbReference type="SMART" id="SM00093"/>
    </source>
</evidence>
<feature type="signal peptide" evidence="4">
    <location>
        <begin position="1"/>
        <end position="23"/>
    </location>
</feature>
<name>A0A1A9WPV3_9MUSC</name>
<evidence type="ECO:0000256" key="2">
    <source>
        <dbReference type="ARBA" id="ARBA00022900"/>
    </source>
</evidence>
<organism evidence="6 7">
    <name type="scientific">Glossina brevipalpis</name>
    <dbReference type="NCBI Taxonomy" id="37001"/>
    <lineage>
        <taxon>Eukaryota</taxon>
        <taxon>Metazoa</taxon>
        <taxon>Ecdysozoa</taxon>
        <taxon>Arthropoda</taxon>
        <taxon>Hexapoda</taxon>
        <taxon>Insecta</taxon>
        <taxon>Pterygota</taxon>
        <taxon>Neoptera</taxon>
        <taxon>Endopterygota</taxon>
        <taxon>Diptera</taxon>
        <taxon>Brachycera</taxon>
        <taxon>Muscomorpha</taxon>
        <taxon>Hippoboscoidea</taxon>
        <taxon>Glossinidae</taxon>
        <taxon>Glossina</taxon>
    </lineage>
</organism>
<dbReference type="PROSITE" id="PS00284">
    <property type="entry name" value="SERPIN"/>
    <property type="match status" value="1"/>
</dbReference>
<keyword evidence="7" id="KW-1185">Reference proteome</keyword>
<reference evidence="6" key="2">
    <citation type="submission" date="2020-05" db="UniProtKB">
        <authorList>
            <consortium name="EnsemblMetazoa"/>
        </authorList>
    </citation>
    <scope>IDENTIFICATION</scope>
    <source>
        <strain evidence="6">IAEA</strain>
    </source>
</reference>
<sequence length="437" mass="48624">MALFLKALAYLLVTAGSCLVASGQLTGGSRPLFGPPVFAPSVPTRATLNRNTLLENQLRSLKGAETFALEFLAQISNEHLKVPNSSYMISPFSVWSLLLLLTEGATGNTLKELRDTLHIEHDQHLIRAAYRQIASYLTVNTTTIEVASFNALFTDVNKPVNRDYEIIVERDYGSALIPVDYQDVNNTVTKINNDISKATRGLLPYTVTPQDFKEANLLMISSLYFKGQWRYPFEQSETRPAPFYDEFGNSLGFVQMMTQNGTFVYTGIKELEAHVLELPYGKQNRLSMLIILPKRDVSVNKVANNLRGVGVAEIFRQLNSASEDFGDEPVEIFLPKFTTQSHFSLRTILTNMGIADVFEPAFADLSKLSKNVFVSSIFHATRIIVNEEGTEAAAITAAVLANKSIPPKFYVDRPFLYLIVEKTANLLLFAGEVKSNV</sequence>
<protein>
    <recommendedName>
        <fullName evidence="5">Serpin domain-containing protein</fullName>
    </recommendedName>
</protein>
<dbReference type="AlphaFoldDB" id="A0A1A9WPV3"/>
<dbReference type="InterPro" id="IPR000215">
    <property type="entry name" value="Serpin_fam"/>
</dbReference>
<feature type="domain" description="Serpin" evidence="5">
    <location>
        <begin position="73"/>
        <end position="436"/>
    </location>
</feature>
<dbReference type="InterPro" id="IPR023795">
    <property type="entry name" value="Serpin_CS"/>
</dbReference>
<evidence type="ECO:0000256" key="4">
    <source>
        <dbReference type="SAM" id="SignalP"/>
    </source>
</evidence>
<accession>A0A1A9WPV3</accession>
<dbReference type="Gene3D" id="3.30.497.10">
    <property type="entry name" value="Antithrombin, subunit I, domain 2"/>
    <property type="match status" value="1"/>
</dbReference>
<evidence type="ECO:0000313" key="7">
    <source>
        <dbReference type="Proteomes" id="UP000091820"/>
    </source>
</evidence>
<keyword evidence="1" id="KW-0646">Protease inhibitor</keyword>
<proteinExistence type="inferred from homology"/>
<reference evidence="7" key="1">
    <citation type="submission" date="2014-03" db="EMBL/GenBank/DDBJ databases">
        <authorList>
            <person name="Aksoy S."/>
            <person name="Warren W."/>
            <person name="Wilson R.K."/>
        </authorList>
    </citation>
    <scope>NUCLEOTIDE SEQUENCE [LARGE SCALE GENOMIC DNA]</scope>
    <source>
        <strain evidence="7">IAEA</strain>
    </source>
</reference>
<dbReference type="STRING" id="37001.A0A1A9WPV3"/>
<dbReference type="InterPro" id="IPR042178">
    <property type="entry name" value="Serpin_sf_1"/>
</dbReference>
<dbReference type="GO" id="GO:0004867">
    <property type="term" value="F:serine-type endopeptidase inhibitor activity"/>
    <property type="evidence" value="ECO:0007669"/>
    <property type="project" value="UniProtKB-KW"/>
</dbReference>
<evidence type="ECO:0000256" key="1">
    <source>
        <dbReference type="ARBA" id="ARBA00022690"/>
    </source>
</evidence>
<keyword evidence="4" id="KW-0732">Signal</keyword>
<comment type="similarity">
    <text evidence="3">Belongs to the serpin family.</text>
</comment>
<dbReference type="SMART" id="SM00093">
    <property type="entry name" value="SERPIN"/>
    <property type="match status" value="1"/>
</dbReference>
<dbReference type="InterPro" id="IPR023796">
    <property type="entry name" value="Serpin_dom"/>
</dbReference>
<dbReference type="Proteomes" id="UP000091820">
    <property type="component" value="Unassembled WGS sequence"/>
</dbReference>
<dbReference type="CDD" id="cd19598">
    <property type="entry name" value="serpin77Ba-like_insects"/>
    <property type="match status" value="1"/>
</dbReference>
<dbReference type="InterPro" id="IPR042185">
    <property type="entry name" value="Serpin_sf_2"/>
</dbReference>
<dbReference type="PROSITE" id="PS51257">
    <property type="entry name" value="PROKAR_LIPOPROTEIN"/>
    <property type="match status" value="1"/>
</dbReference>
<dbReference type="EnsemblMetazoa" id="GBRI027522-RA">
    <property type="protein sequence ID" value="GBRI027522-PA"/>
    <property type="gene ID" value="GBRI027522"/>
</dbReference>
<dbReference type="PANTHER" id="PTHR11461:SF367">
    <property type="entry name" value="GH21475P-RELATED"/>
    <property type="match status" value="1"/>
</dbReference>
<dbReference type="GO" id="GO:0005615">
    <property type="term" value="C:extracellular space"/>
    <property type="evidence" value="ECO:0007669"/>
    <property type="project" value="InterPro"/>
</dbReference>
<dbReference type="Gene3D" id="2.30.39.10">
    <property type="entry name" value="Alpha-1-antitrypsin, domain 1"/>
    <property type="match status" value="1"/>
</dbReference>
<dbReference type="PANTHER" id="PTHR11461">
    <property type="entry name" value="SERINE PROTEASE INHIBITOR, SERPIN"/>
    <property type="match status" value="1"/>
</dbReference>
<dbReference type="VEuPathDB" id="VectorBase:GBRI027522"/>
<dbReference type="SUPFAM" id="SSF56574">
    <property type="entry name" value="Serpins"/>
    <property type="match status" value="1"/>
</dbReference>
<dbReference type="Pfam" id="PF00079">
    <property type="entry name" value="Serpin"/>
    <property type="match status" value="1"/>
</dbReference>
<evidence type="ECO:0000256" key="3">
    <source>
        <dbReference type="RuleBase" id="RU000411"/>
    </source>
</evidence>
<keyword evidence="2" id="KW-0722">Serine protease inhibitor</keyword>
<dbReference type="InterPro" id="IPR036186">
    <property type="entry name" value="Serpin_sf"/>
</dbReference>
<evidence type="ECO:0000313" key="6">
    <source>
        <dbReference type="EnsemblMetazoa" id="GBRI027522-PA"/>
    </source>
</evidence>
<feature type="chain" id="PRO_5008400625" description="Serpin domain-containing protein" evidence="4">
    <location>
        <begin position="24"/>
        <end position="437"/>
    </location>
</feature>